<organism evidence="5">
    <name type="scientific">Leptospirillum ferriphilum</name>
    <dbReference type="NCBI Taxonomy" id="178606"/>
    <lineage>
        <taxon>Bacteria</taxon>
        <taxon>Pseudomonadati</taxon>
        <taxon>Nitrospirota</taxon>
        <taxon>Nitrospiria</taxon>
        <taxon>Nitrospirales</taxon>
        <taxon>Nitrospiraceae</taxon>
        <taxon>Leptospirillum</taxon>
    </lineage>
</organism>
<gene>
    <name evidence="5" type="ORF">ENX03_07085</name>
</gene>
<dbReference type="PANTHER" id="PTHR30483">
    <property type="entry name" value="LEUCINE-SPECIFIC-BINDING PROTEIN"/>
    <property type="match status" value="1"/>
</dbReference>
<dbReference type="AlphaFoldDB" id="A0A7C3LXD7"/>
<sequence>MPSPIPAKTTRQSSKMSWTPGSENWRPEHPIPDEAPGPETTGKKEPQYGFPPGNYPVNRFFFFFLILSGALAGFHTEGALATGLIPALEMPNVPVIKNNAPPNASPPKVTDITLELALTEGQKDLSERKDQEALQVFKGILLDTPRDKVPLPVYLGISRSYRHLKAPDRSIATLLPLLKSEILAQADADSKREFVYELGVSDALMHNEAGIEHFLIPVFPHLEKPREILTATRSLIPYFEKKNPLEGSILLGHALDRVDPVHQQDMLSSIISLIHDHIPDSAQLQSIRASFPHEFPGDYALFRIGLQAIAKKEPEKGETLFLELLSDYPASLFTGAVEERLNHLDLPQNLPVLAVILPRLSDPVRGTYARSILSGLRAFIRHQETEGNPPISTVLRFSKSSVNYLQTLKILSERQDVVALLGPFFADDLRASARFLQQQGIPSVSPTLPPRKSLTVFFSTATLPEMMAAAAAFETEKKIRSPKVVVIYPSGPYGELSRAAFSRTLSSLGGQVTGSIPYNPKKADNQSAINRLKKYGRTIEFTKDAKLPPNTSMVSTDTLQMNGKIFFLNKHNKGGQVVRSLFFPSFDALYVPDTSSEPASLLREIAYKNIQNVLLIGNETFLGIRGLSGLSDLHDTILATGPPPSSPSISRLIHDSGSHPSLFSLQTYDALSLIKKSFQAGSVYSRHDILAFLEAHPSLEGLSGTLTWNGPGKFKKTITVYQLSGRRWIPSDTVEVPYEANR</sequence>
<accession>A0A7C3LXD7</accession>
<dbReference type="InterPro" id="IPR028082">
    <property type="entry name" value="Peripla_BP_I"/>
</dbReference>
<proteinExistence type="inferred from homology"/>
<dbReference type="Pfam" id="PF13458">
    <property type="entry name" value="Peripla_BP_6"/>
    <property type="match status" value="1"/>
</dbReference>
<protein>
    <submittedName>
        <fullName evidence="5">Amino acid ABC transporter substrate-binding protein</fullName>
    </submittedName>
</protein>
<comment type="caution">
    <text evidence="5">The sequence shown here is derived from an EMBL/GenBank/DDBJ whole genome shotgun (WGS) entry which is preliminary data.</text>
</comment>
<evidence type="ECO:0000256" key="3">
    <source>
        <dbReference type="SAM" id="MobiDB-lite"/>
    </source>
</evidence>
<dbReference type="InterPro" id="IPR051010">
    <property type="entry name" value="BCAA_transport"/>
</dbReference>
<evidence type="ECO:0000256" key="2">
    <source>
        <dbReference type="ARBA" id="ARBA00022729"/>
    </source>
</evidence>
<reference evidence="5" key="1">
    <citation type="journal article" date="2020" name="mSystems">
        <title>Genome- and Community-Level Interaction Insights into Carbon Utilization and Element Cycling Functions of Hydrothermarchaeota in Hydrothermal Sediment.</title>
        <authorList>
            <person name="Zhou Z."/>
            <person name="Liu Y."/>
            <person name="Xu W."/>
            <person name="Pan J."/>
            <person name="Luo Z.H."/>
            <person name="Li M."/>
        </authorList>
    </citation>
    <scope>NUCLEOTIDE SEQUENCE [LARGE SCALE GENOMIC DNA]</scope>
    <source>
        <strain evidence="5">SpSt-902</strain>
    </source>
</reference>
<evidence type="ECO:0000313" key="5">
    <source>
        <dbReference type="EMBL" id="HFT93684.1"/>
    </source>
</evidence>
<dbReference type="InterPro" id="IPR028081">
    <property type="entry name" value="Leu-bd"/>
</dbReference>
<dbReference type="PANTHER" id="PTHR30483:SF6">
    <property type="entry name" value="PERIPLASMIC BINDING PROTEIN OF ABC TRANSPORTER FOR NATURAL AMINO ACIDS"/>
    <property type="match status" value="1"/>
</dbReference>
<dbReference type="EMBL" id="DTMM01000145">
    <property type="protein sequence ID" value="HFT93684.1"/>
    <property type="molecule type" value="Genomic_DNA"/>
</dbReference>
<evidence type="ECO:0000256" key="1">
    <source>
        <dbReference type="ARBA" id="ARBA00010062"/>
    </source>
</evidence>
<feature type="region of interest" description="Disordered" evidence="3">
    <location>
        <begin position="1"/>
        <end position="50"/>
    </location>
</feature>
<comment type="similarity">
    <text evidence="1">Belongs to the leucine-binding protein family.</text>
</comment>
<keyword evidence="2" id="KW-0732">Signal</keyword>
<evidence type="ECO:0000259" key="4">
    <source>
        <dbReference type="Pfam" id="PF13458"/>
    </source>
</evidence>
<dbReference type="Gene3D" id="3.40.50.2300">
    <property type="match status" value="2"/>
</dbReference>
<dbReference type="SUPFAM" id="SSF53822">
    <property type="entry name" value="Periplasmic binding protein-like I"/>
    <property type="match status" value="1"/>
</dbReference>
<feature type="compositionally biased region" description="Polar residues" evidence="3">
    <location>
        <begin position="9"/>
        <end position="22"/>
    </location>
</feature>
<name>A0A7C3LXD7_9BACT</name>
<feature type="domain" description="Leucine-binding protein" evidence="4">
    <location>
        <begin position="411"/>
        <end position="536"/>
    </location>
</feature>